<protein>
    <submittedName>
        <fullName evidence="1">Uncharacterized protein</fullName>
    </submittedName>
</protein>
<gene>
    <name evidence="1" type="ORF">O1611_g2301</name>
</gene>
<organism evidence="1 2">
    <name type="scientific">Lasiodiplodia mahajangana</name>
    <dbReference type="NCBI Taxonomy" id="1108764"/>
    <lineage>
        <taxon>Eukaryota</taxon>
        <taxon>Fungi</taxon>
        <taxon>Dikarya</taxon>
        <taxon>Ascomycota</taxon>
        <taxon>Pezizomycotina</taxon>
        <taxon>Dothideomycetes</taxon>
        <taxon>Dothideomycetes incertae sedis</taxon>
        <taxon>Botryosphaeriales</taxon>
        <taxon>Botryosphaeriaceae</taxon>
        <taxon>Lasiodiplodia</taxon>
    </lineage>
</organism>
<accession>A0ACC2JVN4</accession>
<proteinExistence type="predicted"/>
<dbReference type="EMBL" id="JAPUUL010000312">
    <property type="protein sequence ID" value="KAJ8131323.1"/>
    <property type="molecule type" value="Genomic_DNA"/>
</dbReference>
<sequence length="769" mass="86176">MTFDPFSAASKTEAVLPPNSLHRLPLILSTPQDDDDLRRQIQQIDGDNVRRVAILSFRSLQLHRIAKLQAELVKRQNVLMNPTLPEPPLRGTDEPKIKMEREKTDREVDDLLQRYADAVRNYETLSQNVEFHKDTPYEFLGGKGVFKVIGRTNTTLWDVPKWLLGNNRQMSTLPSYLIGSIGFRELDKGRLLERGVLQRIRSRFHMALFGGVALIAPVILMTLKPTLVVDLATVSVATALFALTMVIFATDASGKDVLTSTAGYAAVMMPILAKVINDSIVEELFVPIGRLREIWNEDELREFVMPVNLTDQQIQFAQKNLLRTLSLLAYIGRRDLGQVILQWIQDEKNFDEILHGLEYETLFPNRPPSKGPASESPAAREYFLQEVHFQGFRKYFTAVVLTEGKDTTLQHGQVMPLVSQIIVGSGMGGDIMGHEIPWGHLVRGNTSNSTKVLVAKKTFPDANSKEIPILADLRRLLLNTNIPICTCISLIKDEGLRVHSLSYRSDSDLGSLIDRLNGDGEINEQHLSDSIRQIRGIAEALNFLHTNSPSGSDEAENTVFCHMDIKPQNILVFNSSTSTSTVGDWKVIDFGISTMSKMKGRRTGGGPREEGRRHITVTVGTQSRHVWGYYQSPEVNDHASEGTQGRVGRGSDVWSLGCVFAEVLAANKGGLLKLQQEILSYSDLFYEESKAHSCSCDNISCPLLSLPCPRHKRNQGFENWLERELSQRADLNVCKDLILDMTKIRRIQRLKAMQIVRRIDAGGLLNVSS</sequence>
<reference evidence="1" key="1">
    <citation type="submission" date="2022-12" db="EMBL/GenBank/DDBJ databases">
        <title>Genome Sequence of Lasiodiplodia mahajangana.</title>
        <authorList>
            <person name="Buettner E."/>
        </authorList>
    </citation>
    <scope>NUCLEOTIDE SEQUENCE</scope>
    <source>
        <strain evidence="1">VT137</strain>
    </source>
</reference>
<keyword evidence="2" id="KW-1185">Reference proteome</keyword>
<comment type="caution">
    <text evidence="1">The sequence shown here is derived from an EMBL/GenBank/DDBJ whole genome shotgun (WGS) entry which is preliminary data.</text>
</comment>
<name>A0ACC2JVN4_9PEZI</name>
<evidence type="ECO:0000313" key="2">
    <source>
        <dbReference type="Proteomes" id="UP001153332"/>
    </source>
</evidence>
<evidence type="ECO:0000313" key="1">
    <source>
        <dbReference type="EMBL" id="KAJ8131323.1"/>
    </source>
</evidence>
<dbReference type="Proteomes" id="UP001153332">
    <property type="component" value="Unassembled WGS sequence"/>
</dbReference>